<organism evidence="3 4">
    <name type="scientific">Luteipulveratus flavus</name>
    <dbReference type="NCBI Taxonomy" id="3031728"/>
    <lineage>
        <taxon>Bacteria</taxon>
        <taxon>Bacillati</taxon>
        <taxon>Actinomycetota</taxon>
        <taxon>Actinomycetes</taxon>
        <taxon>Micrococcales</taxon>
        <taxon>Dermacoccaceae</taxon>
        <taxon>Luteipulveratus</taxon>
    </lineage>
</organism>
<evidence type="ECO:0000313" key="4">
    <source>
        <dbReference type="Proteomes" id="UP001528912"/>
    </source>
</evidence>
<dbReference type="Gene3D" id="1.10.10.10">
    <property type="entry name" value="Winged helix-like DNA-binding domain superfamily/Winged helix DNA-binding domain"/>
    <property type="match status" value="1"/>
</dbReference>
<dbReference type="PROSITE" id="PS51459">
    <property type="entry name" value="FIDO"/>
    <property type="match status" value="1"/>
</dbReference>
<dbReference type="Pfam" id="PF02661">
    <property type="entry name" value="Fic"/>
    <property type="match status" value="1"/>
</dbReference>
<dbReference type="InterPro" id="IPR036388">
    <property type="entry name" value="WH-like_DNA-bd_sf"/>
</dbReference>
<sequence length="395" mass="42558">MSTSWPALRWEEQSWDPGPGWGRTPRERALAGRRYRSALAPPITDRVLRVDSDVLAHAEDAAAAMARFDASGPIQYGAVIAILLRSESASSSQIEQISASARAVAEAELTGRGRGNAATVAANVTAMRAALELSDHLDVSAVAAMQAALLQESAPHMVGWRTEPVWIGGGSSTPVDADFVPPHHTRLAAGLEDLVTFMERTDLPVLVQAAIAHAQFETLHPFPDGNGRTGRALVHAFLRRKGLTRSVTVPVSGGLLADRERYIAALTTYRAGRPEAIVRVFADAALHAVDHGGRLAAELTQLQRRWETQLTARVDSAAWRLLVELPAHPVLDASTAAELIGSDRRNVHRHLRALVDAGILRSANHHGSGRILFRAPEVLQALDTYAEAVGRRSRG</sequence>
<evidence type="ECO:0000313" key="3">
    <source>
        <dbReference type="EMBL" id="MDF8264914.1"/>
    </source>
</evidence>
<dbReference type="SUPFAM" id="SSF140931">
    <property type="entry name" value="Fic-like"/>
    <property type="match status" value="1"/>
</dbReference>
<reference evidence="3 4" key="1">
    <citation type="submission" date="2023-03" db="EMBL/GenBank/DDBJ databases">
        <title>YIM 133296 draft genome.</title>
        <authorList>
            <person name="Xiong L."/>
        </authorList>
    </citation>
    <scope>NUCLEOTIDE SEQUENCE [LARGE SCALE GENOMIC DNA]</scope>
    <source>
        <strain evidence="3 4">YIM 133296</strain>
    </source>
</reference>
<keyword evidence="4" id="KW-1185">Reference proteome</keyword>
<dbReference type="Gene3D" id="1.10.3290.10">
    <property type="entry name" value="Fido-like domain"/>
    <property type="match status" value="1"/>
</dbReference>
<gene>
    <name evidence="3" type="ORF">P4R38_11725</name>
</gene>
<proteinExistence type="predicted"/>
<name>A0ABT6C7K5_9MICO</name>
<dbReference type="InterPro" id="IPR040198">
    <property type="entry name" value="Fido_containing"/>
</dbReference>
<accession>A0ABT6C7K5</accession>
<comment type="caution">
    <text evidence="3">The sequence shown here is derived from an EMBL/GenBank/DDBJ whole genome shotgun (WGS) entry which is preliminary data.</text>
</comment>
<dbReference type="PANTHER" id="PTHR13504:SF38">
    <property type="entry name" value="FIDO DOMAIN-CONTAINING PROTEIN"/>
    <property type="match status" value="1"/>
</dbReference>
<dbReference type="PANTHER" id="PTHR13504">
    <property type="entry name" value="FIDO DOMAIN-CONTAINING PROTEIN DDB_G0283145"/>
    <property type="match status" value="1"/>
</dbReference>
<dbReference type="Proteomes" id="UP001528912">
    <property type="component" value="Unassembled WGS sequence"/>
</dbReference>
<dbReference type="InterPro" id="IPR003812">
    <property type="entry name" value="Fido"/>
</dbReference>
<dbReference type="RefSeq" id="WP_277192303.1">
    <property type="nucleotide sequence ID" value="NZ_JAROAV010000030.1"/>
</dbReference>
<dbReference type="EMBL" id="JAROAV010000030">
    <property type="protein sequence ID" value="MDF8264914.1"/>
    <property type="molecule type" value="Genomic_DNA"/>
</dbReference>
<feature type="domain" description="Fido" evidence="2">
    <location>
        <begin position="137"/>
        <end position="283"/>
    </location>
</feature>
<dbReference type="SUPFAM" id="SSF46785">
    <property type="entry name" value="Winged helix' DNA-binding domain"/>
    <property type="match status" value="1"/>
</dbReference>
<dbReference type="InterPro" id="IPR036597">
    <property type="entry name" value="Fido-like_dom_sf"/>
</dbReference>
<evidence type="ECO:0000259" key="2">
    <source>
        <dbReference type="PROSITE" id="PS51459"/>
    </source>
</evidence>
<dbReference type="InterPro" id="IPR036390">
    <property type="entry name" value="WH_DNA-bd_sf"/>
</dbReference>
<evidence type="ECO:0000256" key="1">
    <source>
        <dbReference type="SAM" id="MobiDB-lite"/>
    </source>
</evidence>
<protein>
    <submittedName>
        <fullName evidence="3">Fic family protein</fullName>
    </submittedName>
</protein>
<feature type="region of interest" description="Disordered" evidence="1">
    <location>
        <begin position="1"/>
        <end position="24"/>
    </location>
</feature>